<sequence>MCIISGAIILKTTGESGQVCWLACEISTRNERHKADAKDRNKKKNLGNPYRSSDMVYLLWDTVDTCSKRDI</sequence>
<protein>
    <submittedName>
        <fullName evidence="1">Uncharacterized protein</fullName>
    </submittedName>
</protein>
<proteinExistence type="predicted"/>
<dbReference type="EMBL" id="JAACXV010000295">
    <property type="protein sequence ID" value="KAF7280454.1"/>
    <property type="molecule type" value="Genomic_DNA"/>
</dbReference>
<name>A0A834MJ94_RHYFE</name>
<gene>
    <name evidence="1" type="ORF">GWI33_005850</name>
</gene>
<organism evidence="1 2">
    <name type="scientific">Rhynchophorus ferrugineus</name>
    <name type="common">Red palm weevil</name>
    <name type="synonym">Curculio ferrugineus</name>
    <dbReference type="NCBI Taxonomy" id="354439"/>
    <lineage>
        <taxon>Eukaryota</taxon>
        <taxon>Metazoa</taxon>
        <taxon>Ecdysozoa</taxon>
        <taxon>Arthropoda</taxon>
        <taxon>Hexapoda</taxon>
        <taxon>Insecta</taxon>
        <taxon>Pterygota</taxon>
        <taxon>Neoptera</taxon>
        <taxon>Endopterygota</taxon>
        <taxon>Coleoptera</taxon>
        <taxon>Polyphaga</taxon>
        <taxon>Cucujiformia</taxon>
        <taxon>Curculionidae</taxon>
        <taxon>Dryophthorinae</taxon>
        <taxon>Rhynchophorus</taxon>
    </lineage>
</organism>
<evidence type="ECO:0000313" key="2">
    <source>
        <dbReference type="Proteomes" id="UP000625711"/>
    </source>
</evidence>
<keyword evidence="2" id="KW-1185">Reference proteome</keyword>
<dbReference type="AlphaFoldDB" id="A0A834MJ94"/>
<comment type="caution">
    <text evidence="1">The sequence shown here is derived from an EMBL/GenBank/DDBJ whole genome shotgun (WGS) entry which is preliminary data.</text>
</comment>
<accession>A0A834MJ94</accession>
<dbReference type="Proteomes" id="UP000625711">
    <property type="component" value="Unassembled WGS sequence"/>
</dbReference>
<reference evidence="1" key="1">
    <citation type="submission" date="2020-08" db="EMBL/GenBank/DDBJ databases">
        <title>Genome sequencing and assembly of the red palm weevil Rhynchophorus ferrugineus.</title>
        <authorList>
            <person name="Dias G.B."/>
            <person name="Bergman C.M."/>
            <person name="Manee M."/>
        </authorList>
    </citation>
    <scope>NUCLEOTIDE SEQUENCE</scope>
    <source>
        <strain evidence="1">AA-2017</strain>
        <tissue evidence="1">Whole larva</tissue>
    </source>
</reference>
<evidence type="ECO:0000313" key="1">
    <source>
        <dbReference type="EMBL" id="KAF7280454.1"/>
    </source>
</evidence>